<accession>A0AAW1NAV5</accession>
<keyword evidence="2" id="KW-1185">Reference proteome</keyword>
<proteinExistence type="predicted"/>
<reference evidence="1 2" key="1">
    <citation type="journal article" date="2024" name="BMC Genomics">
        <title>De novo assembly and annotation of Popillia japonica's genome with initial clues to its potential as an invasive pest.</title>
        <authorList>
            <person name="Cucini C."/>
            <person name="Boschi S."/>
            <person name="Funari R."/>
            <person name="Cardaioli E."/>
            <person name="Iannotti N."/>
            <person name="Marturano G."/>
            <person name="Paoli F."/>
            <person name="Bruttini M."/>
            <person name="Carapelli A."/>
            <person name="Frati F."/>
            <person name="Nardi F."/>
        </authorList>
    </citation>
    <scope>NUCLEOTIDE SEQUENCE [LARGE SCALE GENOMIC DNA]</scope>
    <source>
        <strain evidence="1">DMR45628</strain>
    </source>
</reference>
<dbReference type="EMBL" id="JASPKY010000004">
    <property type="protein sequence ID" value="KAK9755048.1"/>
    <property type="molecule type" value="Genomic_DNA"/>
</dbReference>
<dbReference type="Proteomes" id="UP001458880">
    <property type="component" value="Unassembled WGS sequence"/>
</dbReference>
<evidence type="ECO:0000313" key="1">
    <source>
        <dbReference type="EMBL" id="KAK9755048.1"/>
    </source>
</evidence>
<organism evidence="1 2">
    <name type="scientific">Popillia japonica</name>
    <name type="common">Japanese beetle</name>
    <dbReference type="NCBI Taxonomy" id="7064"/>
    <lineage>
        <taxon>Eukaryota</taxon>
        <taxon>Metazoa</taxon>
        <taxon>Ecdysozoa</taxon>
        <taxon>Arthropoda</taxon>
        <taxon>Hexapoda</taxon>
        <taxon>Insecta</taxon>
        <taxon>Pterygota</taxon>
        <taxon>Neoptera</taxon>
        <taxon>Endopterygota</taxon>
        <taxon>Coleoptera</taxon>
        <taxon>Polyphaga</taxon>
        <taxon>Scarabaeiformia</taxon>
        <taxon>Scarabaeidae</taxon>
        <taxon>Rutelinae</taxon>
        <taxon>Popillia</taxon>
    </lineage>
</organism>
<protein>
    <submittedName>
        <fullName evidence="1">Uncharacterized protein</fullName>
    </submittedName>
</protein>
<name>A0AAW1NAV5_POPJA</name>
<evidence type="ECO:0000313" key="2">
    <source>
        <dbReference type="Proteomes" id="UP001458880"/>
    </source>
</evidence>
<gene>
    <name evidence="1" type="ORF">QE152_g762</name>
</gene>
<comment type="caution">
    <text evidence="1">The sequence shown here is derived from an EMBL/GenBank/DDBJ whole genome shotgun (WGS) entry which is preliminary data.</text>
</comment>
<dbReference type="AlphaFoldDB" id="A0AAW1NAV5"/>
<sequence length="127" mass="14139">MFYTGLRSHGIKSNLQHSENVGTNCNDGIFVSGETESDENQFDLLTKIPGCEPVDNNNVTEWVNSDDLEPKYTEDNIGGLAANVIRFPTRQEQTQRAEYFLRSVDFQGSLGALMVVISQSINHQDGI</sequence>